<protein>
    <submittedName>
        <fullName evidence="1">Nuclear RNA binding</fullName>
    </submittedName>
</protein>
<dbReference type="EMBL" id="JAADYS010000652">
    <property type="protein sequence ID" value="KAF4468125.1"/>
    <property type="molecule type" value="Genomic_DNA"/>
</dbReference>
<organism evidence="1 2">
    <name type="scientific">Fusarium albosuccineum</name>
    <dbReference type="NCBI Taxonomy" id="1237068"/>
    <lineage>
        <taxon>Eukaryota</taxon>
        <taxon>Fungi</taxon>
        <taxon>Dikarya</taxon>
        <taxon>Ascomycota</taxon>
        <taxon>Pezizomycotina</taxon>
        <taxon>Sordariomycetes</taxon>
        <taxon>Hypocreomycetidae</taxon>
        <taxon>Hypocreales</taxon>
        <taxon>Nectriaceae</taxon>
        <taxon>Fusarium</taxon>
        <taxon>Fusarium decemcellulare species complex</taxon>
    </lineage>
</organism>
<accession>A0A8H4LGV6</accession>
<gene>
    <name evidence="1" type="ORF">FALBO_5000</name>
</gene>
<proteinExistence type="predicted"/>
<keyword evidence="2" id="KW-1185">Reference proteome</keyword>
<sequence length="111" mass="12773">MNDNFNVWTENKAHSVEGHTYQCTLTFQDRDVWGPYHCHENTHQLGNALHRADPRFNLRMEAREKTVEGHTRSISVKFQNTVILDRLSTHDNMDGLCQVIRALVDAEGGPQ</sequence>
<reference evidence="1 2" key="1">
    <citation type="submission" date="2020-01" db="EMBL/GenBank/DDBJ databases">
        <title>Identification and distribution of gene clusters putatively required for synthesis of sphingolipid metabolism inhibitors in phylogenetically diverse species of the filamentous fungus Fusarium.</title>
        <authorList>
            <person name="Kim H.-S."/>
            <person name="Busman M."/>
            <person name="Brown D.W."/>
            <person name="Divon H."/>
            <person name="Uhlig S."/>
            <person name="Proctor R.H."/>
        </authorList>
    </citation>
    <scope>NUCLEOTIDE SEQUENCE [LARGE SCALE GENOMIC DNA]</scope>
    <source>
        <strain evidence="1 2">NRRL 20459</strain>
    </source>
</reference>
<dbReference type="OrthoDB" id="4524829at2759"/>
<dbReference type="Proteomes" id="UP000554235">
    <property type="component" value="Unassembled WGS sequence"/>
</dbReference>
<name>A0A8H4LGV6_9HYPO</name>
<comment type="caution">
    <text evidence="1">The sequence shown here is derived from an EMBL/GenBank/DDBJ whole genome shotgun (WGS) entry which is preliminary data.</text>
</comment>
<dbReference type="AlphaFoldDB" id="A0A8H4LGV6"/>
<evidence type="ECO:0000313" key="2">
    <source>
        <dbReference type="Proteomes" id="UP000554235"/>
    </source>
</evidence>
<evidence type="ECO:0000313" key="1">
    <source>
        <dbReference type="EMBL" id="KAF4468125.1"/>
    </source>
</evidence>